<evidence type="ECO:0000256" key="1">
    <source>
        <dbReference type="SAM" id="Phobius"/>
    </source>
</evidence>
<reference evidence="2 3" key="1">
    <citation type="submission" date="2019-07" db="EMBL/GenBank/DDBJ databases">
        <title>Genomes of sea-ice associated Colwellia species.</title>
        <authorList>
            <person name="Bowman J.P."/>
        </authorList>
    </citation>
    <scope>NUCLEOTIDE SEQUENCE [LARGE SCALE GENOMIC DNA]</scope>
    <source>
        <strain evidence="2 3">ACAM 459</strain>
    </source>
</reference>
<keyword evidence="3" id="KW-1185">Reference proteome</keyword>
<feature type="transmembrane region" description="Helical" evidence="1">
    <location>
        <begin position="344"/>
        <end position="366"/>
    </location>
</feature>
<protein>
    <submittedName>
        <fullName evidence="2">Uncharacterized protein</fullName>
    </submittedName>
</protein>
<dbReference type="RefSeq" id="WP_146782182.1">
    <property type="nucleotide sequence ID" value="NZ_VOLT01000001.1"/>
</dbReference>
<keyword evidence="1" id="KW-0472">Membrane</keyword>
<comment type="caution">
    <text evidence="2">The sequence shown here is derived from an EMBL/GenBank/DDBJ whole genome shotgun (WGS) entry which is preliminary data.</text>
</comment>
<keyword evidence="1" id="KW-1133">Transmembrane helix</keyword>
<accession>A0A5C6QT02</accession>
<name>A0A5C6QT02_9GAMM</name>
<dbReference type="AlphaFoldDB" id="A0A5C6QT02"/>
<keyword evidence="1" id="KW-0812">Transmembrane</keyword>
<dbReference type="OrthoDB" id="6376939at2"/>
<proteinExistence type="predicted"/>
<evidence type="ECO:0000313" key="3">
    <source>
        <dbReference type="Proteomes" id="UP000321822"/>
    </source>
</evidence>
<evidence type="ECO:0000313" key="2">
    <source>
        <dbReference type="EMBL" id="TWX71803.1"/>
    </source>
</evidence>
<dbReference type="EMBL" id="VOLT01000001">
    <property type="protein sequence ID" value="TWX71803.1"/>
    <property type="molecule type" value="Genomic_DNA"/>
</dbReference>
<gene>
    <name evidence="2" type="ORF">ESZ36_00800</name>
</gene>
<sequence length="425" mass="48343">MTLANYTYLGTADDLVQRYPWQIEMNLENFNNMLMRKALLGEKVLINDGYLLNLPAARHALLNPDSSPLKALIESNFVRILSRNNDLIAMPESMAKQGVSSFSQLKKNNEWSDLESMLRKWQPKLHRTENFIAWPKKHISHGFDTIMMRLHEKSPEQLGLTHSSNDDLLRVFDNYILQNQHDKEATRTRWENAVLKAVANTKDDKQKIQELIGLSCEGYHYNFGICLSNFSALDRANIIVETRYSHAFDEFMEINIAPQESLTEMPVLNIPKNLPLNKPELWKQIVDPFSDIADLQNTYKQSMSLYSVGQTSKEALDEATKAYSLALSTLFGQSADVGSKTKRVLGLGFFGAGALVSLPVAALLWFSETELIPAMMKRFQVRDKKFFNENKGKIPIVNMQNKTMITSVALNKEKSLALSKEIPSF</sequence>
<dbReference type="Proteomes" id="UP000321822">
    <property type="component" value="Unassembled WGS sequence"/>
</dbReference>
<organism evidence="2 3">
    <name type="scientific">Colwellia demingiae</name>
    <dbReference type="NCBI Taxonomy" id="89401"/>
    <lineage>
        <taxon>Bacteria</taxon>
        <taxon>Pseudomonadati</taxon>
        <taxon>Pseudomonadota</taxon>
        <taxon>Gammaproteobacteria</taxon>
        <taxon>Alteromonadales</taxon>
        <taxon>Colwelliaceae</taxon>
        <taxon>Colwellia</taxon>
    </lineage>
</organism>